<gene>
    <name evidence="1" type="ORF">Stube_03890</name>
</gene>
<dbReference type="InterPro" id="IPR018988">
    <property type="entry name" value="DUF2000"/>
</dbReference>
<dbReference type="OrthoDB" id="3692042at2"/>
<dbReference type="SUPFAM" id="SSF102462">
    <property type="entry name" value="Peptidyl-tRNA hydrolase II"/>
    <property type="match status" value="1"/>
</dbReference>
<comment type="caution">
    <text evidence="1">The sequence shown here is derived from an EMBL/GenBank/DDBJ whole genome shotgun (WGS) entry which is preliminary data.</text>
</comment>
<evidence type="ECO:0000313" key="2">
    <source>
        <dbReference type="Proteomes" id="UP000431826"/>
    </source>
</evidence>
<dbReference type="InterPro" id="IPR017021">
    <property type="entry name" value="UCP033763"/>
</dbReference>
<protein>
    <recommendedName>
        <fullName evidence="3">DUF2000 domain-containing protein</fullName>
    </recommendedName>
</protein>
<dbReference type="Proteomes" id="UP000431826">
    <property type="component" value="Unassembled WGS sequence"/>
</dbReference>
<dbReference type="RefSeq" id="WP_159742172.1">
    <property type="nucleotide sequence ID" value="NZ_BLIR01000001.1"/>
</dbReference>
<dbReference type="EMBL" id="BLIR01000001">
    <property type="protein sequence ID" value="GFE35716.1"/>
    <property type="molecule type" value="Genomic_DNA"/>
</dbReference>
<dbReference type="GeneID" id="96281590"/>
<organism evidence="1 2">
    <name type="scientific">Streptomyces tubercidicus</name>
    <dbReference type="NCBI Taxonomy" id="47759"/>
    <lineage>
        <taxon>Bacteria</taxon>
        <taxon>Bacillati</taxon>
        <taxon>Actinomycetota</taxon>
        <taxon>Actinomycetes</taxon>
        <taxon>Kitasatosporales</taxon>
        <taxon>Streptomycetaceae</taxon>
        <taxon>Streptomyces</taxon>
    </lineage>
</organism>
<dbReference type="Pfam" id="PF09391">
    <property type="entry name" value="DUF2000"/>
    <property type="match status" value="1"/>
</dbReference>
<dbReference type="AlphaFoldDB" id="A0A640UNL3"/>
<evidence type="ECO:0000313" key="1">
    <source>
        <dbReference type="EMBL" id="GFE35716.1"/>
    </source>
</evidence>
<keyword evidence="2" id="KW-1185">Reference proteome</keyword>
<proteinExistence type="predicted"/>
<name>A0A640UNL3_9ACTN</name>
<dbReference type="InterPro" id="IPR023476">
    <property type="entry name" value="Pep_tRNA_hydro_II_dom_sf"/>
</dbReference>
<accession>A0A640UNL3</accession>
<reference evidence="1 2" key="1">
    <citation type="submission" date="2019-12" db="EMBL/GenBank/DDBJ databases">
        <title>Whole genome shotgun sequence of Streptomyces tubercidicus NBRC 13090.</title>
        <authorList>
            <person name="Ichikawa N."/>
            <person name="Kimura A."/>
            <person name="Kitahashi Y."/>
            <person name="Komaki H."/>
            <person name="Tamura T."/>
        </authorList>
    </citation>
    <scope>NUCLEOTIDE SEQUENCE [LARGE SCALE GENOMIC DNA]</scope>
    <source>
        <strain evidence="1 2">NBRC 13090</strain>
    </source>
</reference>
<sequence>MKRDLTSSKCVIVVNGELPTGLILNAASVASLTLGQQVPELIGTDVKDADGDVHLGITFIPVPILKSTAEDIARIRREAAADPEAVVVGFSDLAQSCRTYDEYGERMATTSAEELTYASVGIFGTKKMVNRLTGSLPLMR</sequence>
<evidence type="ECO:0008006" key="3">
    <source>
        <dbReference type="Google" id="ProtNLM"/>
    </source>
</evidence>
<dbReference type="Gene3D" id="3.40.1490.10">
    <property type="entry name" value="Bit1"/>
    <property type="match status" value="1"/>
</dbReference>
<dbReference type="PIRSF" id="PIRSF033736">
    <property type="entry name" value="UCP033763"/>
    <property type="match status" value="1"/>
</dbReference>